<name>A0A6G5AFZ0_RHIMP</name>
<dbReference type="EMBL" id="GIKN01007235">
    <property type="protein sequence ID" value="NIE49508.1"/>
    <property type="molecule type" value="Transcribed_RNA"/>
</dbReference>
<feature type="chain" id="PRO_5026166911" description="Secreted protein" evidence="1">
    <location>
        <begin position="27"/>
        <end position="140"/>
    </location>
</feature>
<sequence length="140" mass="16209">MNRTFIGLTCASAFSFFTVMCVCVWSVHDYTDLTATDNSCEFYLPSVFAVTPMCAICAFQKNYSNVDKIYLFYTISHDTLLLCVIASTCFSCQHLTTLTGLWENHFLRIYRTRYVIKSCLAMTVRKREAFMKQHQLLTKQ</sequence>
<evidence type="ECO:0000256" key="1">
    <source>
        <dbReference type="SAM" id="SignalP"/>
    </source>
</evidence>
<feature type="signal peptide" evidence="1">
    <location>
        <begin position="1"/>
        <end position="26"/>
    </location>
</feature>
<proteinExistence type="predicted"/>
<dbReference type="AlphaFoldDB" id="A0A6G5AFZ0"/>
<reference evidence="2" key="1">
    <citation type="submission" date="2020-03" db="EMBL/GenBank/DDBJ databases">
        <title>A transcriptome and proteome of the tick Rhipicephalus microplus shaped by the genetic composition of its hosts and developmental stage.</title>
        <authorList>
            <person name="Garcia G.R."/>
            <person name="Ribeiro J.M.C."/>
            <person name="Maruyama S.R."/>
            <person name="Gardinasse L.G."/>
            <person name="Nelson K."/>
            <person name="Ferreira B.R."/>
            <person name="Andrade T.G."/>
            <person name="Santos I.K.F.M."/>
        </authorList>
    </citation>
    <scope>NUCLEOTIDE SEQUENCE</scope>
    <source>
        <strain evidence="2">NSGR</strain>
        <tissue evidence="2">Salivary glands</tissue>
    </source>
</reference>
<protein>
    <recommendedName>
        <fullName evidence="3">Secreted protein</fullName>
    </recommendedName>
</protein>
<organism evidence="2">
    <name type="scientific">Rhipicephalus microplus</name>
    <name type="common">Cattle tick</name>
    <name type="synonym">Boophilus microplus</name>
    <dbReference type="NCBI Taxonomy" id="6941"/>
    <lineage>
        <taxon>Eukaryota</taxon>
        <taxon>Metazoa</taxon>
        <taxon>Ecdysozoa</taxon>
        <taxon>Arthropoda</taxon>
        <taxon>Chelicerata</taxon>
        <taxon>Arachnida</taxon>
        <taxon>Acari</taxon>
        <taxon>Parasitiformes</taxon>
        <taxon>Ixodida</taxon>
        <taxon>Ixodoidea</taxon>
        <taxon>Ixodidae</taxon>
        <taxon>Rhipicephalinae</taxon>
        <taxon>Rhipicephalus</taxon>
        <taxon>Boophilus</taxon>
    </lineage>
</organism>
<keyword evidence="1" id="KW-0732">Signal</keyword>
<evidence type="ECO:0008006" key="3">
    <source>
        <dbReference type="Google" id="ProtNLM"/>
    </source>
</evidence>
<accession>A0A6G5AFZ0</accession>
<evidence type="ECO:0000313" key="2">
    <source>
        <dbReference type="EMBL" id="NIE49508.1"/>
    </source>
</evidence>